<dbReference type="SMART" id="SM00052">
    <property type="entry name" value="EAL"/>
    <property type="match status" value="1"/>
</dbReference>
<comment type="caution">
    <text evidence="2">The sequence shown here is derived from an EMBL/GenBank/DDBJ whole genome shotgun (WGS) entry which is preliminary data.</text>
</comment>
<dbReference type="SUPFAM" id="SSF109604">
    <property type="entry name" value="HD-domain/PDEase-like"/>
    <property type="match status" value="1"/>
</dbReference>
<keyword evidence="3" id="KW-1185">Reference proteome</keyword>
<dbReference type="AlphaFoldDB" id="A0A158KX46"/>
<evidence type="ECO:0000313" key="3">
    <source>
        <dbReference type="Proteomes" id="UP000054770"/>
    </source>
</evidence>
<name>A0A158KX46_9BURK</name>
<dbReference type="InterPro" id="IPR001633">
    <property type="entry name" value="EAL_dom"/>
</dbReference>
<proteinExistence type="predicted"/>
<dbReference type="InterPro" id="IPR013976">
    <property type="entry name" value="HDOD"/>
</dbReference>
<dbReference type="PIRSF" id="PIRSF003180">
    <property type="entry name" value="DiGMPpdiest_YuxH"/>
    <property type="match status" value="1"/>
</dbReference>
<dbReference type="Pfam" id="PF08668">
    <property type="entry name" value="HDOD"/>
    <property type="match status" value="1"/>
</dbReference>
<dbReference type="OrthoDB" id="9804751at2"/>
<dbReference type="EMBL" id="FCON02000197">
    <property type="protein sequence ID" value="SAL85684.1"/>
    <property type="molecule type" value="Genomic_DNA"/>
</dbReference>
<dbReference type="InterPro" id="IPR014408">
    <property type="entry name" value="dGMP_Pdiesterase_EAL/HD-GYP"/>
</dbReference>
<dbReference type="PANTHER" id="PTHR33525:SF4">
    <property type="entry name" value="CYCLIC DI-GMP PHOSPHODIESTERASE CDGJ"/>
    <property type="match status" value="1"/>
</dbReference>
<dbReference type="Gene3D" id="3.20.20.450">
    <property type="entry name" value="EAL domain"/>
    <property type="match status" value="1"/>
</dbReference>
<evidence type="ECO:0000313" key="2">
    <source>
        <dbReference type="EMBL" id="SAL85684.1"/>
    </source>
</evidence>
<dbReference type="Proteomes" id="UP000054770">
    <property type="component" value="Unassembled WGS sequence"/>
</dbReference>
<dbReference type="Pfam" id="PF00563">
    <property type="entry name" value="EAL"/>
    <property type="match status" value="1"/>
</dbReference>
<feature type="domain" description="HDOD" evidence="1">
    <location>
        <begin position="215"/>
        <end position="406"/>
    </location>
</feature>
<dbReference type="Gene3D" id="1.10.3210.10">
    <property type="entry name" value="Hypothetical protein af1432"/>
    <property type="match status" value="1"/>
</dbReference>
<dbReference type="RefSeq" id="WP_087649565.1">
    <property type="nucleotide sequence ID" value="NZ_FCON02000197.1"/>
</dbReference>
<dbReference type="PROSITE" id="PS51833">
    <property type="entry name" value="HDOD"/>
    <property type="match status" value="1"/>
</dbReference>
<dbReference type="InterPro" id="IPR035919">
    <property type="entry name" value="EAL_sf"/>
</dbReference>
<protein>
    <submittedName>
        <fullName evidence="2">Diguanylate phosphodiesterase</fullName>
    </submittedName>
</protein>
<dbReference type="SUPFAM" id="SSF141868">
    <property type="entry name" value="EAL domain-like"/>
    <property type="match status" value="1"/>
</dbReference>
<gene>
    <name evidence="2" type="ORF">AWB68_07764</name>
</gene>
<dbReference type="InterPro" id="IPR052340">
    <property type="entry name" value="RNase_Y/CdgJ"/>
</dbReference>
<reference evidence="2" key="1">
    <citation type="submission" date="2016-01" db="EMBL/GenBank/DDBJ databases">
        <authorList>
            <person name="Peeters C."/>
        </authorList>
    </citation>
    <scope>NUCLEOTIDE SEQUENCE [LARGE SCALE GENOMIC DNA]</scope>
    <source>
        <strain evidence="2">LMG 22940</strain>
    </source>
</reference>
<sequence length="426" mass="46930">MTDSLQTTEAGEAREPETVYLGRQPILDRAGALHAYELLFRDSPDNHARVQDDVQATAHVVARAVGEIGLSAVLGDYRGYVNMNRALLFDDIVHIMPPERFVLELLETITFDAALYRRCAQLREAGFEFALDDVVRLDDAILETLPYVDTVKVDFLGADQAQLPELARVLKQHGKALLAEKIETHEHFVRARDLGFDYFQGYFFARPQVLATRRPSASRIALLRLLSLLADEPAMGTLEAELKRNPEIVVQLLRLANSSAFGLSRHVSSLRDAIAAIGTRQITRWTQLLLYADGRGLPWRSDPLVQLVGTRARFMELAAHVLRPSDEAFADAAFMTGIFSLVHVVVDMPPAEILAQLNLSEEIRAAIGSGRGALGALLGMSQAADRGDLLVIDPGISDAAFARLTPAALARLHVEAATWFAAHRLE</sequence>
<evidence type="ECO:0000259" key="1">
    <source>
        <dbReference type="PROSITE" id="PS51833"/>
    </source>
</evidence>
<dbReference type="PANTHER" id="PTHR33525">
    <property type="match status" value="1"/>
</dbReference>
<accession>A0A158KX46</accession>
<organism evidence="2 3">
    <name type="scientific">Caballeronia choica</name>
    <dbReference type="NCBI Taxonomy" id="326476"/>
    <lineage>
        <taxon>Bacteria</taxon>
        <taxon>Pseudomonadati</taxon>
        <taxon>Pseudomonadota</taxon>
        <taxon>Betaproteobacteria</taxon>
        <taxon>Burkholderiales</taxon>
        <taxon>Burkholderiaceae</taxon>
        <taxon>Caballeronia</taxon>
    </lineage>
</organism>